<dbReference type="Gene3D" id="1.10.3210.10">
    <property type="entry name" value="Hypothetical protein af1432"/>
    <property type="match status" value="1"/>
</dbReference>
<dbReference type="InterPro" id="IPR052340">
    <property type="entry name" value="RNase_Y/CdgJ"/>
</dbReference>
<dbReference type="AlphaFoldDB" id="A0A5C5VJY3"/>
<accession>A0A5C5VJY3</accession>
<reference evidence="2 3" key="1">
    <citation type="submission" date="2019-02" db="EMBL/GenBank/DDBJ databases">
        <title>Deep-cultivation of Planctomycetes and their phenomic and genomic characterization uncovers novel biology.</title>
        <authorList>
            <person name="Wiegand S."/>
            <person name="Jogler M."/>
            <person name="Boedeker C."/>
            <person name="Pinto D."/>
            <person name="Vollmers J."/>
            <person name="Rivas-Marin E."/>
            <person name="Kohn T."/>
            <person name="Peeters S.H."/>
            <person name="Heuer A."/>
            <person name="Rast P."/>
            <person name="Oberbeckmann S."/>
            <person name="Bunk B."/>
            <person name="Jeske O."/>
            <person name="Meyerdierks A."/>
            <person name="Storesund J.E."/>
            <person name="Kallscheuer N."/>
            <person name="Luecker S."/>
            <person name="Lage O.M."/>
            <person name="Pohl T."/>
            <person name="Merkel B.J."/>
            <person name="Hornburger P."/>
            <person name="Mueller R.-W."/>
            <person name="Bruemmer F."/>
            <person name="Labrenz M."/>
            <person name="Spormann A.M."/>
            <person name="Op Den Camp H."/>
            <person name="Overmann J."/>
            <person name="Amann R."/>
            <person name="Jetten M.S.M."/>
            <person name="Mascher T."/>
            <person name="Medema M.H."/>
            <person name="Devos D.P."/>
            <person name="Kaster A.-K."/>
            <person name="Ovreas L."/>
            <person name="Rohde M."/>
            <person name="Galperin M.Y."/>
            <person name="Jogler C."/>
        </authorList>
    </citation>
    <scope>NUCLEOTIDE SEQUENCE [LARGE SCALE GENOMIC DNA]</scope>
    <source>
        <strain evidence="2 3">Enr8</strain>
    </source>
</reference>
<dbReference type="PANTHER" id="PTHR33525">
    <property type="match status" value="1"/>
</dbReference>
<organism evidence="2 3">
    <name type="scientific">Blastopirellula retiformator</name>
    <dbReference type="NCBI Taxonomy" id="2527970"/>
    <lineage>
        <taxon>Bacteria</taxon>
        <taxon>Pseudomonadati</taxon>
        <taxon>Planctomycetota</taxon>
        <taxon>Planctomycetia</taxon>
        <taxon>Pirellulales</taxon>
        <taxon>Pirellulaceae</taxon>
        <taxon>Blastopirellula</taxon>
    </lineage>
</organism>
<dbReference type="EMBL" id="SJPF01000001">
    <property type="protein sequence ID" value="TWT38371.1"/>
    <property type="molecule type" value="Genomic_DNA"/>
</dbReference>
<keyword evidence="3" id="KW-1185">Reference proteome</keyword>
<sequence>MTDSSKQLKDLLAGAQLPALPQSAIRLLELSQDPENGPAEFAVPIESDPGLTGQVLRFVNSSYFGFSREISSVKLAITLVGIRTIKNFALWSAVFSLMPNPKSGPFDLKNLWQDSLRRGLFARAMGKILGLKDSEDLFAAALLQDMAVPLLAKELPEKYADLLISRASGEHRLSELERERFGWDHAEAGGVIARGWSLPEEFALLIEAHTDIANLVNQPEEPGKVSVALSALLPASNDDAWADRDAFIQYYEQLRGDGPSIEELLAQIDVEFEEFAPVLKLSTPAQSLVDTLHPQPQEPSQA</sequence>
<dbReference type="RefSeq" id="WP_146428633.1">
    <property type="nucleotide sequence ID" value="NZ_SJPF01000001.1"/>
</dbReference>
<dbReference type="OrthoDB" id="9784953at2"/>
<evidence type="ECO:0000259" key="1">
    <source>
        <dbReference type="PROSITE" id="PS51833"/>
    </source>
</evidence>
<dbReference type="SUPFAM" id="SSF109604">
    <property type="entry name" value="HD-domain/PDEase-like"/>
    <property type="match status" value="1"/>
</dbReference>
<gene>
    <name evidence="2" type="ORF">Enr8_00630</name>
</gene>
<proteinExistence type="predicted"/>
<evidence type="ECO:0000313" key="3">
    <source>
        <dbReference type="Proteomes" id="UP000318878"/>
    </source>
</evidence>
<dbReference type="PROSITE" id="PS51833">
    <property type="entry name" value="HDOD"/>
    <property type="match status" value="1"/>
</dbReference>
<protein>
    <submittedName>
        <fullName evidence="2">HDOD domain protein</fullName>
    </submittedName>
</protein>
<dbReference type="InterPro" id="IPR013976">
    <property type="entry name" value="HDOD"/>
</dbReference>
<dbReference type="Pfam" id="PF08668">
    <property type="entry name" value="HDOD"/>
    <property type="match status" value="1"/>
</dbReference>
<evidence type="ECO:0000313" key="2">
    <source>
        <dbReference type="EMBL" id="TWT38371.1"/>
    </source>
</evidence>
<dbReference type="Proteomes" id="UP000318878">
    <property type="component" value="Unassembled WGS sequence"/>
</dbReference>
<dbReference type="PANTHER" id="PTHR33525:SF3">
    <property type="entry name" value="RIBONUCLEASE Y"/>
    <property type="match status" value="1"/>
</dbReference>
<feature type="domain" description="HDOD" evidence="1">
    <location>
        <begin position="17"/>
        <end position="212"/>
    </location>
</feature>
<comment type="caution">
    <text evidence="2">The sequence shown here is derived from an EMBL/GenBank/DDBJ whole genome shotgun (WGS) entry which is preliminary data.</text>
</comment>
<name>A0A5C5VJY3_9BACT</name>